<accession>A0ACC2PD71</accession>
<name>A0ACC2PD71_9HYME</name>
<protein>
    <submittedName>
        <fullName evidence="1">Uncharacterized protein</fullName>
    </submittedName>
</protein>
<reference evidence="1" key="1">
    <citation type="submission" date="2023-04" db="EMBL/GenBank/DDBJ databases">
        <title>A chromosome-level genome assembly of the parasitoid wasp Eretmocerus hayati.</title>
        <authorList>
            <person name="Zhong Y."/>
            <person name="Liu S."/>
            <person name="Liu Y."/>
        </authorList>
    </citation>
    <scope>NUCLEOTIDE SEQUENCE</scope>
    <source>
        <strain evidence="1">ZJU_SS_LIU_2023</strain>
    </source>
</reference>
<evidence type="ECO:0000313" key="1">
    <source>
        <dbReference type="EMBL" id="KAJ8681411.1"/>
    </source>
</evidence>
<gene>
    <name evidence="1" type="ORF">QAD02_017198</name>
</gene>
<evidence type="ECO:0000313" key="2">
    <source>
        <dbReference type="Proteomes" id="UP001239111"/>
    </source>
</evidence>
<dbReference type="Proteomes" id="UP001239111">
    <property type="component" value="Chromosome 2"/>
</dbReference>
<dbReference type="EMBL" id="CM056742">
    <property type="protein sequence ID" value="KAJ8681411.1"/>
    <property type="molecule type" value="Genomic_DNA"/>
</dbReference>
<comment type="caution">
    <text evidence="1">The sequence shown here is derived from an EMBL/GenBank/DDBJ whole genome shotgun (WGS) entry which is preliminary data.</text>
</comment>
<proteinExistence type="predicted"/>
<sequence length="351" mass="38804">MGLGEGTTYPALNVLLAQWIPEEERSKAGAIVYAGAPLGSTFGMVVAGLIMQHSINGWPTVFYFFGTLGVISFILNCMLCYDKPSDHPTITQTEAEYLKSKLRTHGNTPFPPWHYILRSKPVWALVVLNFGNAWGFFTLSSDMPKYLKNVLKFSVEDNGYFSSLPYLFMWLVGYAGSHLADWGIAQQKISTTAVRKIGSTISSVGPAVFIVAASYAGCDSFLVITLVTIGLTLKGCSYFSVLINALDLSPNYVGTLTGLVNGLSTLSGIISPYLVGILTPNQMLSEWRIVFWIVCTFYLVSNTIYLIYGSGELQEWNDPSFLMKMNDKAELSSKEVEELKPFRSKTEDLEM</sequence>
<keyword evidence="2" id="KW-1185">Reference proteome</keyword>
<organism evidence="1 2">
    <name type="scientific">Eretmocerus hayati</name>
    <dbReference type="NCBI Taxonomy" id="131215"/>
    <lineage>
        <taxon>Eukaryota</taxon>
        <taxon>Metazoa</taxon>
        <taxon>Ecdysozoa</taxon>
        <taxon>Arthropoda</taxon>
        <taxon>Hexapoda</taxon>
        <taxon>Insecta</taxon>
        <taxon>Pterygota</taxon>
        <taxon>Neoptera</taxon>
        <taxon>Endopterygota</taxon>
        <taxon>Hymenoptera</taxon>
        <taxon>Apocrita</taxon>
        <taxon>Proctotrupomorpha</taxon>
        <taxon>Chalcidoidea</taxon>
        <taxon>Aphelinidae</taxon>
        <taxon>Aphelininae</taxon>
        <taxon>Eretmocerus</taxon>
    </lineage>
</organism>